<accession>A0AAE1N351</accession>
<dbReference type="AlphaFoldDB" id="A0AAE1N351"/>
<name>A0AAE1N351_9FABA</name>
<keyword evidence="2" id="KW-1185">Reference proteome</keyword>
<gene>
    <name evidence="1" type="ORF">QN277_013780</name>
</gene>
<dbReference type="Proteomes" id="UP001293593">
    <property type="component" value="Unassembled WGS sequence"/>
</dbReference>
<evidence type="ECO:0000313" key="1">
    <source>
        <dbReference type="EMBL" id="KAK4282398.1"/>
    </source>
</evidence>
<proteinExistence type="predicted"/>
<reference evidence="1" key="1">
    <citation type="submission" date="2023-10" db="EMBL/GenBank/DDBJ databases">
        <title>Chromosome-level genome of the transformable northern wattle, Acacia crassicarpa.</title>
        <authorList>
            <person name="Massaro I."/>
            <person name="Sinha N.R."/>
            <person name="Poethig S."/>
            <person name="Leichty A.R."/>
        </authorList>
    </citation>
    <scope>NUCLEOTIDE SEQUENCE</scope>
    <source>
        <strain evidence="1">Acra3RX</strain>
        <tissue evidence="1">Leaf</tissue>
    </source>
</reference>
<dbReference type="EMBL" id="JAWXYG010000002">
    <property type="protein sequence ID" value="KAK4282398.1"/>
    <property type="molecule type" value="Genomic_DNA"/>
</dbReference>
<protein>
    <submittedName>
        <fullName evidence="1">Uncharacterized protein</fullName>
    </submittedName>
</protein>
<sequence>MSGFGAPVSLSPCCFRQAFITSGFSREQHLSSLVPLRVDIWSCFPSDASESIVDVGHFIRQGSPTCHDLQSSIEANTPSCKNSYISIKYRA</sequence>
<organism evidence="1 2">
    <name type="scientific">Acacia crassicarpa</name>
    <name type="common">northern wattle</name>
    <dbReference type="NCBI Taxonomy" id="499986"/>
    <lineage>
        <taxon>Eukaryota</taxon>
        <taxon>Viridiplantae</taxon>
        <taxon>Streptophyta</taxon>
        <taxon>Embryophyta</taxon>
        <taxon>Tracheophyta</taxon>
        <taxon>Spermatophyta</taxon>
        <taxon>Magnoliopsida</taxon>
        <taxon>eudicotyledons</taxon>
        <taxon>Gunneridae</taxon>
        <taxon>Pentapetalae</taxon>
        <taxon>rosids</taxon>
        <taxon>fabids</taxon>
        <taxon>Fabales</taxon>
        <taxon>Fabaceae</taxon>
        <taxon>Caesalpinioideae</taxon>
        <taxon>mimosoid clade</taxon>
        <taxon>Acacieae</taxon>
        <taxon>Acacia</taxon>
    </lineage>
</organism>
<evidence type="ECO:0000313" key="2">
    <source>
        <dbReference type="Proteomes" id="UP001293593"/>
    </source>
</evidence>
<comment type="caution">
    <text evidence="1">The sequence shown here is derived from an EMBL/GenBank/DDBJ whole genome shotgun (WGS) entry which is preliminary data.</text>
</comment>